<protein>
    <recommendedName>
        <fullName evidence="4">MarR family transcriptional regulator</fullName>
    </recommendedName>
</protein>
<gene>
    <name evidence="2" type="ORF">A6E15_08145</name>
</gene>
<dbReference type="RefSeq" id="WP_076145421.1">
    <property type="nucleotide sequence ID" value="NZ_LWLN01000001.1"/>
</dbReference>
<dbReference type="InterPro" id="IPR036390">
    <property type="entry name" value="WH_DNA-bd_sf"/>
</dbReference>
<proteinExistence type="predicted"/>
<feature type="compositionally biased region" description="Basic and acidic residues" evidence="1">
    <location>
        <begin position="75"/>
        <end position="85"/>
    </location>
</feature>
<reference evidence="3" key="1">
    <citation type="submission" date="2016-04" db="EMBL/GenBank/DDBJ databases">
        <authorList>
            <person name="Chen S.-C."/>
            <person name="Lai M.-C."/>
        </authorList>
    </citation>
    <scope>NUCLEOTIDE SEQUENCE [LARGE SCALE GENOMIC DNA]</scope>
    <source>
        <strain evidence="3">AB14</strain>
    </source>
</reference>
<comment type="caution">
    <text evidence="2">The sequence shown here is derived from an EMBL/GenBank/DDBJ whole genome shotgun (WGS) entry which is preliminary data.</text>
</comment>
<sequence length="85" mass="9154">MTGDDRPVLETLAADGPLAAVDLAAAIDAHPVTVDHVCDRLHERDEVRLIGGQRYEITAAGRRRLADETPVVTDPDVRTGTEGRP</sequence>
<dbReference type="AlphaFoldDB" id="A0A1S8AX81"/>
<dbReference type="OrthoDB" id="285635at2157"/>
<evidence type="ECO:0008006" key="4">
    <source>
        <dbReference type="Google" id="ProtNLM"/>
    </source>
</evidence>
<dbReference type="InterPro" id="IPR036388">
    <property type="entry name" value="WH-like_DNA-bd_sf"/>
</dbReference>
<keyword evidence="3" id="KW-1185">Reference proteome</keyword>
<dbReference type="EMBL" id="LWLN01000001">
    <property type="protein sequence ID" value="OLZ40964.1"/>
    <property type="molecule type" value="Genomic_DNA"/>
</dbReference>
<dbReference type="SUPFAM" id="SSF46785">
    <property type="entry name" value="Winged helix' DNA-binding domain"/>
    <property type="match status" value="1"/>
</dbReference>
<evidence type="ECO:0000313" key="3">
    <source>
        <dbReference type="Proteomes" id="UP000189370"/>
    </source>
</evidence>
<evidence type="ECO:0000256" key="1">
    <source>
        <dbReference type="SAM" id="MobiDB-lite"/>
    </source>
</evidence>
<dbReference type="Proteomes" id="UP000189370">
    <property type="component" value="Unassembled WGS sequence"/>
</dbReference>
<evidence type="ECO:0000313" key="2">
    <source>
        <dbReference type="EMBL" id="OLZ40964.1"/>
    </source>
</evidence>
<organism evidence="2 3">
    <name type="scientific">Natrinema saccharevitans</name>
    <dbReference type="NCBI Taxonomy" id="301967"/>
    <lineage>
        <taxon>Archaea</taxon>
        <taxon>Methanobacteriati</taxon>
        <taxon>Methanobacteriota</taxon>
        <taxon>Stenosarchaea group</taxon>
        <taxon>Halobacteria</taxon>
        <taxon>Halobacteriales</taxon>
        <taxon>Natrialbaceae</taxon>
        <taxon>Natrinema</taxon>
    </lineage>
</organism>
<accession>A0A1S8AX81</accession>
<dbReference type="STRING" id="301967.A6E15_08145"/>
<feature type="region of interest" description="Disordered" evidence="1">
    <location>
        <begin position="66"/>
        <end position="85"/>
    </location>
</feature>
<dbReference type="Gene3D" id="1.10.10.10">
    <property type="entry name" value="Winged helix-like DNA-binding domain superfamily/Winged helix DNA-binding domain"/>
    <property type="match status" value="1"/>
</dbReference>
<name>A0A1S8AX81_9EURY</name>